<dbReference type="EMBL" id="AQGS01000479">
    <property type="protein sequence ID" value="EPS39282.1"/>
    <property type="molecule type" value="Genomic_DNA"/>
</dbReference>
<protein>
    <submittedName>
        <fullName evidence="2">Uncharacterized protein</fullName>
    </submittedName>
</protein>
<proteinExistence type="predicted"/>
<reference evidence="2 3" key="1">
    <citation type="journal article" date="2013" name="PLoS Genet.">
        <title>Genomic mechanisms accounting for the adaptation to parasitism in nematode-trapping fungi.</title>
        <authorList>
            <person name="Meerupati T."/>
            <person name="Andersson K.M."/>
            <person name="Friman E."/>
            <person name="Kumar D."/>
            <person name="Tunlid A."/>
            <person name="Ahren D."/>
        </authorList>
    </citation>
    <scope>NUCLEOTIDE SEQUENCE [LARGE SCALE GENOMIC DNA]</scope>
    <source>
        <strain evidence="2 3">CBS 200.50</strain>
    </source>
</reference>
<dbReference type="AlphaFoldDB" id="S8BVC6"/>
<feature type="chain" id="PRO_5004548634" evidence="1">
    <location>
        <begin position="22"/>
        <end position="111"/>
    </location>
</feature>
<reference evidence="3" key="2">
    <citation type="submission" date="2013-04" db="EMBL/GenBank/DDBJ databases">
        <title>Genomic mechanisms accounting for the adaptation to parasitism in nematode-trapping fungi.</title>
        <authorList>
            <person name="Ahren D.G."/>
        </authorList>
    </citation>
    <scope>NUCLEOTIDE SEQUENCE [LARGE SCALE GENOMIC DNA]</scope>
    <source>
        <strain evidence="3">CBS 200.50</strain>
    </source>
</reference>
<feature type="signal peptide" evidence="1">
    <location>
        <begin position="1"/>
        <end position="21"/>
    </location>
</feature>
<sequence>MAASVIILLSSILLMISFVLSSPLDYNLEPSRVLEPMSSIDSGSKIAALLEASQVFLRTHMYTKWENKGAPKALPCPKPTRFYQPLDACEQKSSVNRTGRRVIQSLSRPQP</sequence>
<gene>
    <name evidence="2" type="ORF">H072_6893</name>
</gene>
<dbReference type="HOGENOM" id="CLU_2158261_0_0_1"/>
<keyword evidence="1" id="KW-0732">Signal</keyword>
<evidence type="ECO:0000313" key="2">
    <source>
        <dbReference type="EMBL" id="EPS39282.1"/>
    </source>
</evidence>
<evidence type="ECO:0000313" key="3">
    <source>
        <dbReference type="Proteomes" id="UP000015100"/>
    </source>
</evidence>
<evidence type="ECO:0000256" key="1">
    <source>
        <dbReference type="SAM" id="SignalP"/>
    </source>
</evidence>
<comment type="caution">
    <text evidence="2">The sequence shown here is derived from an EMBL/GenBank/DDBJ whole genome shotgun (WGS) entry which is preliminary data.</text>
</comment>
<accession>S8BVC6</accession>
<name>S8BVC6_DACHA</name>
<dbReference type="Proteomes" id="UP000015100">
    <property type="component" value="Unassembled WGS sequence"/>
</dbReference>
<keyword evidence="3" id="KW-1185">Reference proteome</keyword>
<organism evidence="2 3">
    <name type="scientific">Dactylellina haptotyla (strain CBS 200.50)</name>
    <name type="common">Nematode-trapping fungus</name>
    <name type="synonym">Monacrosporium haptotylum</name>
    <dbReference type="NCBI Taxonomy" id="1284197"/>
    <lineage>
        <taxon>Eukaryota</taxon>
        <taxon>Fungi</taxon>
        <taxon>Dikarya</taxon>
        <taxon>Ascomycota</taxon>
        <taxon>Pezizomycotina</taxon>
        <taxon>Orbiliomycetes</taxon>
        <taxon>Orbiliales</taxon>
        <taxon>Orbiliaceae</taxon>
        <taxon>Dactylellina</taxon>
    </lineage>
</organism>